<dbReference type="PANTHER" id="PTHR32085">
    <property type="entry name" value="PROTEIN CSF1"/>
    <property type="match status" value="1"/>
</dbReference>
<dbReference type="GO" id="GO:0006113">
    <property type="term" value="P:fermentation"/>
    <property type="evidence" value="ECO:0007669"/>
    <property type="project" value="InterPro"/>
</dbReference>
<feature type="compositionally biased region" description="Low complexity" evidence="1">
    <location>
        <begin position="3200"/>
        <end position="3221"/>
    </location>
</feature>
<evidence type="ECO:0000256" key="1">
    <source>
        <dbReference type="SAM" id="MobiDB-lite"/>
    </source>
</evidence>
<dbReference type="GO" id="GO:0016020">
    <property type="term" value="C:membrane"/>
    <property type="evidence" value="ECO:0007669"/>
    <property type="project" value="InterPro"/>
</dbReference>
<comment type="caution">
    <text evidence="5">The sequence shown here is derived from an EMBL/GenBank/DDBJ whole genome shotgun (WGS) entry which is preliminary data.</text>
</comment>
<keyword evidence="6" id="KW-1185">Reference proteome</keyword>
<feature type="region of interest" description="Disordered" evidence="1">
    <location>
        <begin position="3198"/>
        <end position="3221"/>
    </location>
</feature>
<dbReference type="Pfam" id="PF21678">
    <property type="entry name" value="Csf1_N"/>
    <property type="match status" value="1"/>
</dbReference>
<organism evidence="5 6">
    <name type="scientific">Diversispora eburnea</name>
    <dbReference type="NCBI Taxonomy" id="1213867"/>
    <lineage>
        <taxon>Eukaryota</taxon>
        <taxon>Fungi</taxon>
        <taxon>Fungi incertae sedis</taxon>
        <taxon>Mucoromycota</taxon>
        <taxon>Glomeromycotina</taxon>
        <taxon>Glomeromycetes</taxon>
        <taxon>Diversisporales</taxon>
        <taxon>Diversisporaceae</taxon>
        <taxon>Diversispora</taxon>
    </lineage>
</organism>
<dbReference type="InterPro" id="IPR048636">
    <property type="entry name" value="Csf1_N"/>
</dbReference>
<keyword evidence="2" id="KW-0812">Transmembrane</keyword>
<dbReference type="OrthoDB" id="10051416at2759"/>
<evidence type="ECO:0000259" key="4">
    <source>
        <dbReference type="Pfam" id="PF25038"/>
    </source>
</evidence>
<accession>A0A9N8W3W5</accession>
<dbReference type="Proteomes" id="UP000789706">
    <property type="component" value="Unassembled WGS sequence"/>
</dbReference>
<proteinExistence type="predicted"/>
<sequence length="3329" mass="379720">MEGNWETFLGYCLVIAFLVILRLFYFNRILGFILSKIIRIFTWRQYNAYIEIESIQFSPLAGRILFRNLKYRSINQSFIILKGHITCQYWLWNVRKEEHHNGDNNNDVEEPCRIVCHLDGVEWFVYNRTPAYEALKTIIERVGKEKMNSSNNSSDNLSNLTNIETTDCERGAFIFGNSKTPSVLVAEFSQAGGIYAAVKSRSTFDYYKRVLDLKFREPKIHLKPNNECSEDCIGIVSQNEEENGNLSGKSNLQYAGSTDKDGDIIFEYAKVPTILTCFLLEMTYYVDVAGKVPSEPILITNPDEIEIGNGDLSPEWGIDLVFENVQINYGPWADRQRVLLQNFFFPPLYRNSEPTKMLCPGQDRIHTSLKLLFQFAGTVTINIPTREASKMHSLSLNDENYYSEEDSNHNNQRQHGWIELKLGEESTINMTFPMVYTDKGYTNNFEIDFENFKTRTSVNDSEILNIQQAKIKCNLPTPLIWNGRRKWEFDIHLTDSKIFLLRDHITLFQDLTKDWTAGPSQDRLRFVPMEYEFKPRFTNFELYLYVNEQNIINEPADIDDNAFIIIKGPRICSNLIIPFLYYDQEITKIEFDVEVTKGNVLMSPHISQTLGAFLNDDCKDFGRVNNFTLYGTYQYYNSANPNNLESLSLTMKVASDPFEVYLTVIVEDGTILLPENLYNCDQSSTIHFHELQIELRNLDLYMDLDVTVSPLTWSLNSEPTTRRPTMKSRATREPINYLYIEDLNIYAHRLYGPLPLTATYVCNWDINIGVIFGSLKPSFLLNATSIANAFIYQFTDDENALPAEYAVPTYPDVTFLNFKVKEVDISIWGRDSGTQILLKEGLSIKFDDLANEKFNLKVVINLPDIIIRSLLLSSISSSNSDFINFKSEAENPWVEVASFECAFDVTLFHTTSELKQRFESQQEFLREQDQETLRVPFLYNYDPEEDLDGSNDHHIGSLYVPPMPTPLPDDIDGTSVLYNNESKNSSAVDISTSVPKKNILHFLGNDYGFYQNNNDDFEAQIGDDCISIISGSGVSISNTSFRTAPGFDSDDSDDSDDSIETVTHKEIIIGGELSPVGEVMSPPVPRSIPYRSYLRRYYKRTTNRLSAGTFKSSFLRPPRVSFSETKSPDIESSNSHFNSFFETKLDDLDSSDEILPEFSASTQKNEKNEKHAGIEEQTTIVFETTKNVKVVLTPIFLKIVVEFLESIKDEDWDIESMLDVMQTDYVRALTKIFLFKYTTTKFVAFIPRIHLQFIQDVLLPDDLNTTNEEHPGVRTRYDLTNTIMCAVADLILDQNLISGLVKFEDENFKCKDKSKNGFPSLKLIESRINLDLDSLKLNVRFATGSSTIGIFGIPDSLYEFKTTDPLNNEKVVLDLSLDNIRLKWIGCMEPNYFSFDIESLNVIFISQSAEIMTGAIYWWLVFAEDLSNIIKKFRKHRRQQLQYLIYYLAQYSESNHIEGDPLYLTCPSNVLRLGAPNLKIDNGWKLLGRIRHIKRLMKPEHLKALQNDLKDDFKLFSMDSRKMHERVVNIFSNWRDWEMDNISASRLFLRLFQQQTVNNKININEKIYRFLVKSSNIGKLYIGNIKISLFEESYKNSIEIGPISTCLEIRYQKDTLPSIEVTRPNTEPSSSTNEIEAQTYLGYLDVIFKIGIEQIDVNVNPDILAFVKHWLKVHRVFKSKFAALSSKNSLQENSFPSTTTIVLKHKSTGTITSMNDLKIPKYKDKKRKDEFNVKDLLSRLNIFGQGMFSLNTIMVTASAHNLTAKLQFNNINFSIWFNNPRALYSIDKQDLEGGSVNKSSVYPSSKGSGGKNLNILIFSGVGGIGNILATIEENKNTLLYIEFSQICTNIAISSLIPSRSKNKVDFGNFLLNNFLVFQSVTVKLPHSLLKLYHFVENWRTEKLPRYDFLYKKLLDEWEEQRKMTINSPKNSSPRLQEKNVNRNSFEIKFQFLMKKFSLKTHMLPSLGFHYDAWDFLVLLEQRNSHFGRNKINYSGQLIKQDIYFVTHQSKINQTQSEITSTSDDINDDHQQETAFTIPTIRTTGNIKPFENRKHHSSNINNIKKATTSTAMSKHSKLESVVTLNFVKLSLNVNIIDNLLTAQSLLGSEINDILDIFLFSSKKLKEIETSEKTKHSLTGISPPEDEKRLFYSLEISLRGLKISATCPSAVGFFETKILNGHITNFPLASISKKTKLQWKFSAQNFSLSLNHNTGVKQKEMVDDDIRKYRIAYIVIDLELKNKHDRLEFSSKKSKTNEKFFDPIEESYFLKLSKVHAVMQPIALGRLFDLYIYYSGELERRKEKKAAEIKKLTDNTLRIMRSLNVEIPKYKSKSKSLLDKKDLSLEILKFAVALPLDLQDELLSTSEISDIIDSPIDSQISAFILSTSKMYFNTRKWKSSYATLNDLRLQFVPNFDQGNELHFSSQFHKTQNRISFPEISFESNSTGTSRERLENFTAEANLNLSNLGSQSQQPKSKSGIDSPQENITNIINLCLKISFVAKSGRIKLYSKSYLAKHNNKKATSNKIPRISRTSSGSISSIPRLNLDGMSNYAQTNSDEMPGDHSIDEITIPGLSINTIYQAVLGQIFSPTNDLVEKRIHIELIIHPSSNRLFPSLVPFFKDIMDGLKIGIQKSSDKKAISVKESARGMNITCYLRLSRTTFELSCLPTSKVFCSLNWEEGNFLVSSNSAEGTQCLTCVGKIRGASGNIRHAFSPEDCLKAETKDISFNAILMSRRTEIISDDSISIIVELPQIMADLNIRHLQDLLMLKTIWLEQQLFRTINEEYINIDSRSSPFQFTTQDEVKPYSFYLLVKLKQLNLSSDLGQAVGKVRFKTKDIQVRTKNVPGIVKKLTASTDILDIKCEGRLMGYASMTGLTFSTFLRTLPRTVSDGPTCVTNLLFKTERIQSSLEYEYQKILILEMDPMEFRLTDNWKIVSLEKASVLVHADISIRQIQAIAVIKTIPIFLHMGNKLLALIEEKKSAATNVILESKRTSTNLHLHPHTFNPLASPISATSSTSVMTFKEVVVGGLIVHPVGKITIAMEKAHLTVYPNNFYDSDCVQIGFDGLLIDMKKFIEDERIHRELIVQLNAIALTKNTCKKLNIKDGKGLTSQQWFEHVKTSSKNIFTLPSTHLIMTTMQKMSTNLVDHKFEVDFRGKLDVALNFGLIRYLQELATLYKEQLKKNAVGLNYESPKTPIIAIGSNRSESPKSSPSSNVSGENQPFSSIIKETKISTSTDGGILKDGSSNSSKIDDGSEKEEKSKIEIKFNPIVPVKLEPQLRYLGDATPPLEWVGVQRAKVPGFVHTAITMNLDEIINHITSESFKAAQALL</sequence>
<evidence type="ECO:0000256" key="2">
    <source>
        <dbReference type="SAM" id="Phobius"/>
    </source>
</evidence>
<keyword evidence="2" id="KW-1133">Transmembrane helix</keyword>
<feature type="transmembrane region" description="Helical" evidence="2">
    <location>
        <begin position="7"/>
        <end position="26"/>
    </location>
</feature>
<protein>
    <submittedName>
        <fullName evidence="5">9921_t:CDS:1</fullName>
    </submittedName>
</protein>
<feature type="region of interest" description="Disordered" evidence="1">
    <location>
        <begin position="3234"/>
        <end position="3257"/>
    </location>
</feature>
<gene>
    <name evidence="5" type="ORF">DEBURN_LOCUS3239</name>
</gene>
<dbReference type="InterPro" id="IPR029636">
    <property type="entry name" value="Csf1"/>
</dbReference>
<reference evidence="5" key="1">
    <citation type="submission" date="2021-06" db="EMBL/GenBank/DDBJ databases">
        <authorList>
            <person name="Kallberg Y."/>
            <person name="Tangrot J."/>
            <person name="Rosling A."/>
        </authorList>
    </citation>
    <scope>NUCLEOTIDE SEQUENCE</scope>
    <source>
        <strain evidence="5">AZ414A</strain>
    </source>
</reference>
<feature type="domain" description="Csf1 C-terminal region" evidence="4">
    <location>
        <begin position="2602"/>
        <end position="2928"/>
    </location>
</feature>
<dbReference type="Pfam" id="PF25038">
    <property type="entry name" value="Csf1_C"/>
    <property type="match status" value="2"/>
</dbReference>
<evidence type="ECO:0000259" key="3">
    <source>
        <dbReference type="Pfam" id="PF21678"/>
    </source>
</evidence>
<dbReference type="PANTHER" id="PTHR32085:SF3">
    <property type="entry name" value="PROTEIN CSF1"/>
    <property type="match status" value="1"/>
</dbReference>
<evidence type="ECO:0000313" key="5">
    <source>
        <dbReference type="EMBL" id="CAG8472716.1"/>
    </source>
</evidence>
<dbReference type="EMBL" id="CAJVPK010000200">
    <property type="protein sequence ID" value="CAG8472716.1"/>
    <property type="molecule type" value="Genomic_DNA"/>
</dbReference>
<keyword evidence="2" id="KW-0472">Membrane</keyword>
<name>A0A9N8W3W5_9GLOM</name>
<dbReference type="InterPro" id="IPR056779">
    <property type="entry name" value="Csf1_C"/>
</dbReference>
<feature type="domain" description="Csf1 N-terminal" evidence="3">
    <location>
        <begin position="266"/>
        <end position="650"/>
    </location>
</feature>
<feature type="domain" description="Csf1 C-terminal region" evidence="4">
    <location>
        <begin position="3276"/>
        <end position="3314"/>
    </location>
</feature>
<evidence type="ECO:0000313" key="6">
    <source>
        <dbReference type="Proteomes" id="UP000789706"/>
    </source>
</evidence>